<dbReference type="GO" id="GO:0042147">
    <property type="term" value="P:retrograde transport, endosome to Golgi"/>
    <property type="evidence" value="ECO:0007669"/>
    <property type="project" value="InterPro"/>
</dbReference>
<dbReference type="GO" id="GO:0000149">
    <property type="term" value="F:SNARE binding"/>
    <property type="evidence" value="ECO:0007669"/>
    <property type="project" value="TreeGrafter"/>
</dbReference>
<accession>A0A7R9PDA4</accession>
<dbReference type="AlphaFoldDB" id="A0A7R9PDA4"/>
<dbReference type="GO" id="GO:0005829">
    <property type="term" value="C:cytosol"/>
    <property type="evidence" value="ECO:0007669"/>
    <property type="project" value="GOC"/>
</dbReference>
<dbReference type="PANTHER" id="PTHR13258:SF0">
    <property type="entry name" value="SYNDETIN"/>
    <property type="match status" value="1"/>
</dbReference>
<gene>
    <name evidence="5" type="ORF">TCMB3V08_LOCUS11521</name>
</gene>
<proteinExistence type="predicted"/>
<dbReference type="GO" id="GO:1990745">
    <property type="term" value="C:EARP complex"/>
    <property type="evidence" value="ECO:0007669"/>
    <property type="project" value="InterPro"/>
</dbReference>
<dbReference type="EMBL" id="OE189370">
    <property type="protein sequence ID" value="CAD7578984.1"/>
    <property type="molecule type" value="Genomic_DNA"/>
</dbReference>
<dbReference type="Pfam" id="PF10475">
    <property type="entry name" value="Vps54_N"/>
    <property type="match status" value="1"/>
</dbReference>
<keyword evidence="2" id="KW-0653">Protein transport</keyword>
<reference evidence="5" key="1">
    <citation type="submission" date="2020-11" db="EMBL/GenBank/DDBJ databases">
        <authorList>
            <person name="Tran Van P."/>
        </authorList>
    </citation>
    <scope>NUCLEOTIDE SEQUENCE</scope>
</reference>
<dbReference type="GO" id="GO:0015031">
    <property type="term" value="P:protein transport"/>
    <property type="evidence" value="ECO:0007669"/>
    <property type="project" value="UniProtKB-KW"/>
</dbReference>
<keyword evidence="1" id="KW-0813">Transport</keyword>
<dbReference type="PANTHER" id="PTHR13258">
    <property type="entry name" value="SYNDETIN"/>
    <property type="match status" value="1"/>
</dbReference>
<protein>
    <submittedName>
        <fullName evidence="5">(California timema) hypothetical protein</fullName>
    </submittedName>
</protein>
<dbReference type="InterPro" id="IPR040047">
    <property type="entry name" value="VPS50"/>
</dbReference>
<sequence length="158" mass="18069">MSEIRRWLHKPSERGQSCLRELFTRCAENRPLDMSSPGRSKHQVLIHQGKVAPLLDLGRFEVSQVCKHFDADHYSKVHSAYKLLGKMQMAMDQMHMHFASAIHNSAFNVVHGYVELCFVQTHGEDTVVLHKKQFRELCKLANTLVVLISTAEDGEIEV</sequence>
<evidence type="ECO:0000313" key="5">
    <source>
        <dbReference type="EMBL" id="CAD7578984.1"/>
    </source>
</evidence>
<keyword evidence="3" id="KW-0175">Coiled coil</keyword>
<name>A0A7R9PDA4_TIMCA</name>
<evidence type="ECO:0000256" key="2">
    <source>
        <dbReference type="ARBA" id="ARBA00022927"/>
    </source>
</evidence>
<evidence type="ECO:0000256" key="3">
    <source>
        <dbReference type="ARBA" id="ARBA00023054"/>
    </source>
</evidence>
<feature type="domain" description="Vacuolar protein sorting-associated protein 54 N-terminal" evidence="4">
    <location>
        <begin position="62"/>
        <end position="139"/>
    </location>
</feature>
<dbReference type="InterPro" id="IPR019515">
    <property type="entry name" value="VPS54_N"/>
</dbReference>
<evidence type="ECO:0000256" key="1">
    <source>
        <dbReference type="ARBA" id="ARBA00022448"/>
    </source>
</evidence>
<dbReference type="GO" id="GO:0032456">
    <property type="term" value="P:endocytic recycling"/>
    <property type="evidence" value="ECO:0007669"/>
    <property type="project" value="InterPro"/>
</dbReference>
<organism evidence="5">
    <name type="scientific">Timema californicum</name>
    <name type="common">California timema</name>
    <name type="synonym">Walking stick</name>
    <dbReference type="NCBI Taxonomy" id="61474"/>
    <lineage>
        <taxon>Eukaryota</taxon>
        <taxon>Metazoa</taxon>
        <taxon>Ecdysozoa</taxon>
        <taxon>Arthropoda</taxon>
        <taxon>Hexapoda</taxon>
        <taxon>Insecta</taxon>
        <taxon>Pterygota</taxon>
        <taxon>Neoptera</taxon>
        <taxon>Polyneoptera</taxon>
        <taxon>Phasmatodea</taxon>
        <taxon>Timematodea</taxon>
        <taxon>Timematoidea</taxon>
        <taxon>Timematidae</taxon>
        <taxon>Timema</taxon>
    </lineage>
</organism>
<evidence type="ECO:0000259" key="4">
    <source>
        <dbReference type="Pfam" id="PF10475"/>
    </source>
</evidence>